<sequence>MLILNRQAVAAALPMADCIDAMRAALADFATGGYRLFPRQQLNAGPGEVLMGLMPTFSLAGGEKLWCLKDVLVAHDNAARGLDNHQGAVLLNDGETGQLRAVLDATEITARRTAATSAVATAALARPGARTVAILGTGTQAETHIEAMRHVIPDAVFVLWGRSSDKLVELARKSGAEVADSAQAAVADADVVCTLTGSKEPIVELGWLKPGCHINAVGSSNRNARELGDDIVAASAFFVDSRSQAAIECGELLQPLERGVIGPDHARAELGEVLAGLRPGRSSPEELTVFKSLGIAVEDAAAAIRAVSNATDRGLGQRVDW</sequence>
<dbReference type="Proteomes" id="UP000254701">
    <property type="component" value="Unassembled WGS sequence"/>
</dbReference>
<dbReference type="EMBL" id="UFSM01000001">
    <property type="protein sequence ID" value="SUU87375.1"/>
    <property type="molecule type" value="Genomic_DNA"/>
</dbReference>
<accession>A0A380WF28</accession>
<evidence type="ECO:0000256" key="1">
    <source>
        <dbReference type="ARBA" id="ARBA00008903"/>
    </source>
</evidence>
<proteinExistence type="inferred from homology"/>
<protein>
    <submittedName>
        <fullName evidence="2">Ornithine cyclodeaminase</fullName>
    </submittedName>
</protein>
<dbReference type="InterPro" id="IPR036291">
    <property type="entry name" value="NAD(P)-bd_dom_sf"/>
</dbReference>
<gene>
    <name evidence="2" type="ORF">NCTC10684_00573</name>
</gene>
<dbReference type="RefSeq" id="WP_115729893.1">
    <property type="nucleotide sequence ID" value="NZ_BAAAVY010000015.1"/>
</dbReference>
<comment type="similarity">
    <text evidence="1">Belongs to the ornithine cyclodeaminase/mu-crystallin family.</text>
</comment>
<evidence type="ECO:0000313" key="2">
    <source>
        <dbReference type="EMBL" id="SUU87375.1"/>
    </source>
</evidence>
<dbReference type="GO" id="GO:0016491">
    <property type="term" value="F:oxidoreductase activity"/>
    <property type="evidence" value="ECO:0007669"/>
    <property type="project" value="UniProtKB-ARBA"/>
</dbReference>
<dbReference type="OrthoDB" id="9801817at2"/>
<organism evidence="2 3">
    <name type="scientific">Aminobacter aminovorans</name>
    <name type="common">Chelatobacter heintzii</name>
    <dbReference type="NCBI Taxonomy" id="83263"/>
    <lineage>
        <taxon>Bacteria</taxon>
        <taxon>Pseudomonadati</taxon>
        <taxon>Pseudomonadota</taxon>
        <taxon>Alphaproteobacteria</taxon>
        <taxon>Hyphomicrobiales</taxon>
        <taxon>Phyllobacteriaceae</taxon>
        <taxon>Aminobacter</taxon>
    </lineage>
</organism>
<dbReference type="FunFam" id="3.40.50.720:FF:000311">
    <property type="entry name" value="Ornithine cyclodeaminase"/>
    <property type="match status" value="1"/>
</dbReference>
<dbReference type="SUPFAM" id="SSF51735">
    <property type="entry name" value="NAD(P)-binding Rossmann-fold domains"/>
    <property type="match status" value="1"/>
</dbReference>
<dbReference type="AlphaFoldDB" id="A0A380WF28"/>
<dbReference type="GO" id="GO:0019752">
    <property type="term" value="P:carboxylic acid metabolic process"/>
    <property type="evidence" value="ECO:0007669"/>
    <property type="project" value="UniProtKB-ARBA"/>
</dbReference>
<dbReference type="Gene3D" id="3.30.1780.10">
    <property type="entry name" value="ornithine cyclodeaminase, domain 1"/>
    <property type="match status" value="1"/>
</dbReference>
<dbReference type="PANTHER" id="PTHR13812">
    <property type="entry name" value="KETIMINE REDUCTASE MU-CRYSTALLIN"/>
    <property type="match status" value="1"/>
</dbReference>
<dbReference type="InterPro" id="IPR023401">
    <property type="entry name" value="ODC_N"/>
</dbReference>
<dbReference type="PIRSF" id="PIRSF001439">
    <property type="entry name" value="CryM"/>
    <property type="match status" value="1"/>
</dbReference>
<name>A0A380WF28_AMIAI</name>
<dbReference type="GO" id="GO:0005737">
    <property type="term" value="C:cytoplasm"/>
    <property type="evidence" value="ECO:0007669"/>
    <property type="project" value="TreeGrafter"/>
</dbReference>
<dbReference type="PANTHER" id="PTHR13812:SF19">
    <property type="entry name" value="KETIMINE REDUCTASE MU-CRYSTALLIN"/>
    <property type="match status" value="1"/>
</dbReference>
<dbReference type="Pfam" id="PF02423">
    <property type="entry name" value="OCD_Mu_crystall"/>
    <property type="match status" value="1"/>
</dbReference>
<evidence type="ECO:0000313" key="3">
    <source>
        <dbReference type="Proteomes" id="UP000254701"/>
    </source>
</evidence>
<reference evidence="2 3" key="1">
    <citation type="submission" date="2018-06" db="EMBL/GenBank/DDBJ databases">
        <authorList>
            <consortium name="Pathogen Informatics"/>
            <person name="Doyle S."/>
        </authorList>
    </citation>
    <scope>NUCLEOTIDE SEQUENCE [LARGE SCALE GENOMIC DNA]</scope>
    <source>
        <strain evidence="2 3">NCTC10684</strain>
    </source>
</reference>
<dbReference type="Gene3D" id="3.40.50.720">
    <property type="entry name" value="NAD(P)-binding Rossmann-like Domain"/>
    <property type="match status" value="1"/>
</dbReference>
<dbReference type="InterPro" id="IPR003462">
    <property type="entry name" value="ODC_Mu_crystall"/>
</dbReference>